<accession>A0A554WYC2</accession>
<proteinExistence type="predicted"/>
<dbReference type="Gene3D" id="3.40.1010.10">
    <property type="entry name" value="Cobalt-precorrin-4 Transmethylase, Domain 1"/>
    <property type="match status" value="1"/>
</dbReference>
<evidence type="ECO:0000313" key="2">
    <source>
        <dbReference type="Proteomes" id="UP000318542"/>
    </source>
</evidence>
<dbReference type="GO" id="GO:0032259">
    <property type="term" value="P:methylation"/>
    <property type="evidence" value="ECO:0007669"/>
    <property type="project" value="UniProtKB-KW"/>
</dbReference>
<dbReference type="CDD" id="cd11649">
    <property type="entry name" value="RsmI_like"/>
    <property type="match status" value="1"/>
</dbReference>
<reference evidence="1 2" key="1">
    <citation type="submission" date="2019-07" db="EMBL/GenBank/DDBJ databases">
        <title>Tepidimonas thermarum AA-1 draft genome.</title>
        <authorList>
            <person name="Da Costa M.S."/>
            <person name="Froufe H.J.C."/>
            <person name="Egas C."/>
            <person name="Albuquerque L."/>
        </authorList>
    </citation>
    <scope>NUCLEOTIDE SEQUENCE [LARGE SCALE GENOMIC DNA]</scope>
    <source>
        <strain evidence="1 2">AA-1</strain>
    </source>
</reference>
<keyword evidence="2" id="KW-1185">Reference proteome</keyword>
<name>A0A554WYC2_9BURK</name>
<dbReference type="OrthoDB" id="7061662at2"/>
<dbReference type="PANTHER" id="PTHR46111:SF2">
    <property type="entry name" value="SAM-DEPENDENT METHYLTRANSFERASE"/>
    <property type="match status" value="1"/>
</dbReference>
<dbReference type="InterPro" id="IPR014776">
    <property type="entry name" value="4pyrrole_Mease_sub2"/>
</dbReference>
<dbReference type="Gene3D" id="3.30.950.10">
    <property type="entry name" value="Methyltransferase, Cobalt-precorrin-4 Transmethylase, Domain 2"/>
    <property type="match status" value="1"/>
</dbReference>
<sequence length="262" mass="28041">MSAPAADVATPGTLYLVPTPLDFGCEPQPDVRLALPQATLAVAARLTHWITENAKSTRAFLKRVQAVQPLAAPLPQQTITELPRAWHKHGDAHAEAEAQARQWLTPARHGHDIGLVSEAGMPAIADPGAAVVRAAHALGLRVVPLTGPVSLMLALAASGCHGQRFAFVGYLPQDAAARLVRLRELEATARRLDQAQLFIETPYRNRALLQAALQALKPDTRLAVACGLGLPTQAVHSARVADWRRQPPTLPLDLPAVFVLGH</sequence>
<dbReference type="EC" id="2.1.1.198" evidence="1"/>
<keyword evidence="1" id="KW-0808">Transferase</keyword>
<gene>
    <name evidence="1" type="primary">rsmI_2</name>
    <name evidence="1" type="ORF">Tther_01994</name>
</gene>
<dbReference type="InterPro" id="IPR035996">
    <property type="entry name" value="4pyrrol_Methylase_sf"/>
</dbReference>
<comment type="caution">
    <text evidence="1">The sequence shown here is derived from an EMBL/GenBank/DDBJ whole genome shotgun (WGS) entry which is preliminary data.</text>
</comment>
<dbReference type="RefSeq" id="WP_143903475.1">
    <property type="nucleotide sequence ID" value="NZ_VJOL01000043.1"/>
</dbReference>
<dbReference type="InterPro" id="IPR008189">
    <property type="entry name" value="rRNA_ssu_MeTfrase_I"/>
</dbReference>
<dbReference type="SUPFAM" id="SSF53790">
    <property type="entry name" value="Tetrapyrrole methylase"/>
    <property type="match status" value="1"/>
</dbReference>
<dbReference type="GO" id="GO:0008168">
    <property type="term" value="F:methyltransferase activity"/>
    <property type="evidence" value="ECO:0007669"/>
    <property type="project" value="UniProtKB-KW"/>
</dbReference>
<protein>
    <submittedName>
        <fullName evidence="1">Ribosomal RNA small subunit methyltransferase I</fullName>
        <ecNumber evidence="1">2.1.1.198</ecNumber>
    </submittedName>
</protein>
<evidence type="ECO:0000313" key="1">
    <source>
        <dbReference type="EMBL" id="TSE28582.1"/>
    </source>
</evidence>
<organism evidence="1 2">
    <name type="scientific">Tepidimonas thermarum</name>
    <dbReference type="NCBI Taxonomy" id="335431"/>
    <lineage>
        <taxon>Bacteria</taxon>
        <taxon>Pseudomonadati</taxon>
        <taxon>Pseudomonadota</taxon>
        <taxon>Betaproteobacteria</taxon>
        <taxon>Burkholderiales</taxon>
        <taxon>Tepidimonas</taxon>
    </lineage>
</organism>
<keyword evidence="1" id="KW-0489">Methyltransferase</keyword>
<dbReference type="InterPro" id="IPR014777">
    <property type="entry name" value="4pyrrole_Mease_sub1"/>
</dbReference>
<dbReference type="Proteomes" id="UP000318542">
    <property type="component" value="Unassembled WGS sequence"/>
</dbReference>
<dbReference type="AlphaFoldDB" id="A0A554WYC2"/>
<dbReference type="EMBL" id="VJOL01000043">
    <property type="protein sequence ID" value="TSE28582.1"/>
    <property type="molecule type" value="Genomic_DNA"/>
</dbReference>
<dbReference type="PANTHER" id="PTHR46111">
    <property type="entry name" value="RIBOSOMAL RNA SMALL SUBUNIT METHYLTRANSFERASE I"/>
    <property type="match status" value="1"/>
</dbReference>